<protein>
    <submittedName>
        <fullName evidence="2">Uncharacterized protein</fullName>
    </submittedName>
</protein>
<sequence>MEKKKKNTFNLGLIIGVVGTLAGIYLIITGDTFIGIFGSIASAGIAYQSYINTKKEQSSKDS</sequence>
<dbReference type="Proteomes" id="UP000718451">
    <property type="component" value="Unassembled WGS sequence"/>
</dbReference>
<name>A0ABX1GP74_9FLAO</name>
<keyword evidence="1" id="KW-1133">Transmembrane helix</keyword>
<keyword evidence="3" id="KW-1185">Reference proteome</keyword>
<feature type="transmembrane region" description="Helical" evidence="1">
    <location>
        <begin position="34"/>
        <end position="51"/>
    </location>
</feature>
<comment type="caution">
    <text evidence="2">The sequence shown here is derived from an EMBL/GenBank/DDBJ whole genome shotgun (WGS) entry which is preliminary data.</text>
</comment>
<evidence type="ECO:0000256" key="1">
    <source>
        <dbReference type="SAM" id="Phobius"/>
    </source>
</evidence>
<organism evidence="2 3">
    <name type="scientific">Croceivirga thetidis</name>
    <dbReference type="NCBI Taxonomy" id="2721623"/>
    <lineage>
        <taxon>Bacteria</taxon>
        <taxon>Pseudomonadati</taxon>
        <taxon>Bacteroidota</taxon>
        <taxon>Flavobacteriia</taxon>
        <taxon>Flavobacteriales</taxon>
        <taxon>Flavobacteriaceae</taxon>
        <taxon>Croceivirga</taxon>
    </lineage>
</organism>
<keyword evidence="1" id="KW-0812">Transmembrane</keyword>
<dbReference type="RefSeq" id="WP_168551073.1">
    <property type="nucleotide sequence ID" value="NZ_JAAWWL010000001.1"/>
</dbReference>
<accession>A0ABX1GP74</accession>
<evidence type="ECO:0000313" key="2">
    <source>
        <dbReference type="EMBL" id="NKI30846.1"/>
    </source>
</evidence>
<evidence type="ECO:0000313" key="3">
    <source>
        <dbReference type="Proteomes" id="UP000718451"/>
    </source>
</evidence>
<feature type="transmembrane region" description="Helical" evidence="1">
    <location>
        <begin position="9"/>
        <end position="28"/>
    </location>
</feature>
<dbReference type="EMBL" id="JAAWWL010000001">
    <property type="protein sequence ID" value="NKI30846.1"/>
    <property type="molecule type" value="Genomic_DNA"/>
</dbReference>
<proteinExistence type="predicted"/>
<reference evidence="2 3" key="1">
    <citation type="submission" date="2020-04" db="EMBL/GenBank/DDBJ databases">
        <authorList>
            <person name="Yoon J."/>
        </authorList>
    </citation>
    <scope>NUCLEOTIDE SEQUENCE [LARGE SCALE GENOMIC DNA]</scope>
    <source>
        <strain evidence="2 3">DJ-13</strain>
    </source>
</reference>
<gene>
    <name evidence="2" type="ORF">HCU67_02750</name>
</gene>
<keyword evidence="1" id="KW-0472">Membrane</keyword>